<reference evidence="1" key="1">
    <citation type="submission" date="2021-01" db="EMBL/GenBank/DDBJ databases">
        <authorList>
            <person name="Corre E."/>
            <person name="Pelletier E."/>
            <person name="Niang G."/>
            <person name="Scheremetjew M."/>
            <person name="Finn R."/>
            <person name="Kale V."/>
            <person name="Holt S."/>
            <person name="Cochrane G."/>
            <person name="Meng A."/>
            <person name="Brown T."/>
            <person name="Cohen L."/>
        </authorList>
    </citation>
    <scope>NUCLEOTIDE SEQUENCE</scope>
    <source>
        <strain evidence="1">CCMP3105</strain>
    </source>
</reference>
<sequence>MTSELTVLGLGSLLSERSSRFTFPQLRNFRRARVSGFRRVFSHPAPIFLERGIARQETLEMSSLSAEPCEEAGFLCTAFEVDGIIPEFEEREMEFELRRVSFEGLDGAPGGEGLLCCRSTDEAVQARWGMKAHDGLRPFGIDTIWGWEPSSGLRPCPVYARHCLLAARSVGPDVEKSFLEETFLIDRKTTFGSYLEAHPEVLETLPPSSLAERYSG</sequence>
<organism evidence="1">
    <name type="scientific">Alexandrium monilatum</name>
    <dbReference type="NCBI Taxonomy" id="311494"/>
    <lineage>
        <taxon>Eukaryota</taxon>
        <taxon>Sar</taxon>
        <taxon>Alveolata</taxon>
        <taxon>Dinophyceae</taxon>
        <taxon>Gonyaulacales</taxon>
        <taxon>Pyrocystaceae</taxon>
        <taxon>Alexandrium</taxon>
    </lineage>
</organism>
<accession>A0A7S4V1G2</accession>
<dbReference type="PANTHER" id="PTHR35748:SF1">
    <property type="entry name" value="OS05G0358400 PROTEIN"/>
    <property type="match status" value="1"/>
</dbReference>
<dbReference type="AlphaFoldDB" id="A0A7S4V1G2"/>
<protein>
    <submittedName>
        <fullName evidence="1">Uncharacterized protein</fullName>
    </submittedName>
</protein>
<dbReference type="PANTHER" id="PTHR35748">
    <property type="entry name" value="OS05G0358400 PROTEIN"/>
    <property type="match status" value="1"/>
</dbReference>
<dbReference type="EMBL" id="HBNR01016045">
    <property type="protein sequence ID" value="CAE4570944.1"/>
    <property type="molecule type" value="Transcribed_RNA"/>
</dbReference>
<name>A0A7S4V1G2_9DINO</name>
<evidence type="ECO:0000313" key="1">
    <source>
        <dbReference type="EMBL" id="CAE4570944.1"/>
    </source>
</evidence>
<proteinExistence type="predicted"/>
<gene>
    <name evidence="1" type="ORF">AMON00008_LOCUS10563</name>
</gene>